<feature type="domain" description="Radical SAM core" evidence="6">
    <location>
        <begin position="76"/>
        <end position="190"/>
    </location>
</feature>
<dbReference type="InterPro" id="IPR050377">
    <property type="entry name" value="Radical_SAM_PqqE_MftC-like"/>
</dbReference>
<evidence type="ECO:0000256" key="1">
    <source>
        <dbReference type="ARBA" id="ARBA00001966"/>
    </source>
</evidence>
<dbReference type="GO" id="GO:0046872">
    <property type="term" value="F:metal ion binding"/>
    <property type="evidence" value="ECO:0007669"/>
    <property type="project" value="UniProtKB-KW"/>
</dbReference>
<dbReference type="Pfam" id="PF13186">
    <property type="entry name" value="SPASM"/>
    <property type="match status" value="1"/>
</dbReference>
<gene>
    <name evidence="8" type="ORF">F4V45_03255</name>
</gene>
<evidence type="ECO:0000256" key="4">
    <source>
        <dbReference type="ARBA" id="ARBA00023004"/>
    </source>
</evidence>
<keyword evidence="5" id="KW-0411">Iron-sulfur</keyword>
<organism evidence="8 9">
    <name type="scientific">Helicobacter canis</name>
    <dbReference type="NCBI Taxonomy" id="29419"/>
    <lineage>
        <taxon>Bacteria</taxon>
        <taxon>Pseudomonadati</taxon>
        <taxon>Campylobacterota</taxon>
        <taxon>Epsilonproteobacteria</taxon>
        <taxon>Campylobacterales</taxon>
        <taxon>Helicobacteraceae</taxon>
        <taxon>Helicobacter</taxon>
    </lineage>
</organism>
<dbReference type="Pfam" id="PF04055">
    <property type="entry name" value="Radical_SAM"/>
    <property type="match status" value="1"/>
</dbReference>
<comment type="caution">
    <text evidence="8">The sequence shown here is derived from an EMBL/GenBank/DDBJ whole genome shotgun (WGS) entry which is preliminary data.</text>
</comment>
<dbReference type="EMBL" id="VXKE01000008">
    <property type="protein sequence ID" value="KAA8710343.1"/>
    <property type="molecule type" value="Genomic_DNA"/>
</dbReference>
<evidence type="ECO:0000259" key="6">
    <source>
        <dbReference type="Pfam" id="PF04055"/>
    </source>
</evidence>
<dbReference type="InterPro" id="IPR013785">
    <property type="entry name" value="Aldolase_TIM"/>
</dbReference>
<dbReference type="InterPro" id="IPR058240">
    <property type="entry name" value="rSAM_sf"/>
</dbReference>
<evidence type="ECO:0000313" key="8">
    <source>
        <dbReference type="EMBL" id="KAA8710343.1"/>
    </source>
</evidence>
<dbReference type="Proteomes" id="UP000323707">
    <property type="component" value="Unassembled WGS sequence"/>
</dbReference>
<dbReference type="GO" id="GO:0003824">
    <property type="term" value="F:catalytic activity"/>
    <property type="evidence" value="ECO:0007669"/>
    <property type="project" value="InterPro"/>
</dbReference>
<evidence type="ECO:0000256" key="3">
    <source>
        <dbReference type="ARBA" id="ARBA00022723"/>
    </source>
</evidence>
<dbReference type="Gene3D" id="3.20.20.70">
    <property type="entry name" value="Aldolase class I"/>
    <property type="match status" value="1"/>
</dbReference>
<dbReference type="CDD" id="cd01335">
    <property type="entry name" value="Radical_SAM"/>
    <property type="match status" value="1"/>
</dbReference>
<dbReference type="InterPro" id="IPR023885">
    <property type="entry name" value="4Fe4S-binding_SPASM_dom"/>
</dbReference>
<evidence type="ECO:0000313" key="9">
    <source>
        <dbReference type="Proteomes" id="UP000323707"/>
    </source>
</evidence>
<dbReference type="PANTHER" id="PTHR11228:SF7">
    <property type="entry name" value="PQQA PEPTIDE CYCLASE"/>
    <property type="match status" value="1"/>
</dbReference>
<feature type="domain" description="4Fe4S-binding SPASM" evidence="7">
    <location>
        <begin position="267"/>
        <end position="338"/>
    </location>
</feature>
<dbReference type="RefSeq" id="WP_150337040.1">
    <property type="nucleotide sequence ID" value="NZ_VXKE01000008.1"/>
</dbReference>
<dbReference type="CDD" id="cd21109">
    <property type="entry name" value="SPASM"/>
    <property type="match status" value="1"/>
</dbReference>
<evidence type="ECO:0000256" key="2">
    <source>
        <dbReference type="ARBA" id="ARBA00022691"/>
    </source>
</evidence>
<dbReference type="PANTHER" id="PTHR11228">
    <property type="entry name" value="RADICAL SAM DOMAIN PROTEIN"/>
    <property type="match status" value="1"/>
</dbReference>
<sequence>MSLHAFKQTIKPYVPFKARHYYRTKLAKSTKDTAKLDSRASDALNALNRYIALTTPTTDRARKKQLLAQNLKLIEIEISSFCNRTCWFCPNSIIDRKSKNIELQEELFLKCIDNLAEINYAGMLNFHRFNETLANKELILKRLRQARSKLPKATLGIFSNGDYLNREYLDALADAGASFLLMSYYGTKNESFDVESYIKPAMAKMGKKLGLSYITYIDTPQEYGVSFAYEKMQVFYRSWNPALSGSDRGGVIEPIKQRSQSVRTKGCYYPLMDMYIDYNGLAMPCCNLRSDVEAHKGYILGDIAKQDLFDLFMSDKLIAMRQALTPDGQKHGACASCQYEKPMRSFITSRALPVV</sequence>
<accession>A0A5M9QNQ8</accession>
<evidence type="ECO:0000256" key="5">
    <source>
        <dbReference type="ARBA" id="ARBA00023014"/>
    </source>
</evidence>
<keyword evidence="4" id="KW-0408">Iron</keyword>
<comment type="cofactor">
    <cofactor evidence="1">
        <name>[4Fe-4S] cluster</name>
        <dbReference type="ChEBI" id="CHEBI:49883"/>
    </cofactor>
</comment>
<dbReference type="InterPro" id="IPR007197">
    <property type="entry name" value="rSAM"/>
</dbReference>
<dbReference type="AlphaFoldDB" id="A0A5M9QNQ8"/>
<name>A0A5M9QNQ8_9HELI</name>
<reference evidence="8 9" key="1">
    <citation type="submission" date="2019-09" db="EMBL/GenBank/DDBJ databases">
        <title>Draft genome sequence of various Type strains from the CCUG.</title>
        <authorList>
            <person name="Pineiro-Iglesias B."/>
            <person name="Tunovic T."/>
            <person name="Unosson C."/>
            <person name="Inganas E."/>
            <person name="Ohlen M."/>
            <person name="Cardew S."/>
            <person name="Jensie-Markopoulos S."/>
            <person name="Salva-Serra F."/>
            <person name="Jaen-Luchoro D."/>
            <person name="Karlsson R."/>
            <person name="Svensson-Stadler L."/>
            <person name="Chun J."/>
            <person name="Moore E."/>
        </authorList>
    </citation>
    <scope>NUCLEOTIDE SEQUENCE [LARGE SCALE GENOMIC DNA]</scope>
    <source>
        <strain evidence="8 9">CCUG 32756T</strain>
    </source>
</reference>
<keyword evidence="3" id="KW-0479">Metal-binding</keyword>
<dbReference type="SFLD" id="SFLDS00029">
    <property type="entry name" value="Radical_SAM"/>
    <property type="match status" value="1"/>
</dbReference>
<proteinExistence type="predicted"/>
<protein>
    <submittedName>
        <fullName evidence="8">Radical SAM protein</fullName>
    </submittedName>
</protein>
<keyword evidence="2" id="KW-0949">S-adenosyl-L-methionine</keyword>
<evidence type="ECO:0000259" key="7">
    <source>
        <dbReference type="Pfam" id="PF13186"/>
    </source>
</evidence>
<dbReference type="SUPFAM" id="SSF102114">
    <property type="entry name" value="Radical SAM enzymes"/>
    <property type="match status" value="1"/>
</dbReference>
<dbReference type="GO" id="GO:0051536">
    <property type="term" value="F:iron-sulfur cluster binding"/>
    <property type="evidence" value="ECO:0007669"/>
    <property type="project" value="UniProtKB-KW"/>
</dbReference>